<dbReference type="SUPFAM" id="SSF55229">
    <property type="entry name" value="Cell division protein MinE topological specificity domain"/>
    <property type="match status" value="1"/>
</dbReference>
<dbReference type="KEGG" id="kme:H0A61_01906"/>
<proteinExistence type="inferred from homology"/>
<dbReference type="Pfam" id="PF03776">
    <property type="entry name" value="MinE"/>
    <property type="match status" value="1"/>
</dbReference>
<dbReference type="NCBIfam" id="TIGR01215">
    <property type="entry name" value="minE"/>
    <property type="match status" value="1"/>
</dbReference>
<dbReference type="HAMAP" id="MF_00262">
    <property type="entry name" value="MinE"/>
    <property type="match status" value="1"/>
</dbReference>
<reference evidence="4" key="1">
    <citation type="submission" date="2020-07" db="EMBL/GenBank/DDBJ databases">
        <title>Koleobacter methoxysyntrophicus gen. nov., sp. nov., a novel anaerobic bacterium isolated from deep subsurface oil field and proposal of Koleobacterales ord. nov. in the phylum Firmicutes.</title>
        <authorList>
            <person name="Sakamoto S."/>
            <person name="Tamaki H."/>
        </authorList>
    </citation>
    <scope>NUCLEOTIDE SEQUENCE</scope>
    <source>
        <strain evidence="4">NRmbB1</strain>
    </source>
</reference>
<keyword evidence="5" id="KW-1185">Reference proteome</keyword>
<dbReference type="GO" id="GO:0051301">
    <property type="term" value="P:cell division"/>
    <property type="evidence" value="ECO:0007669"/>
    <property type="project" value="UniProtKB-KW"/>
</dbReference>
<name>A0A8A0RM95_9FIRM</name>
<evidence type="ECO:0000313" key="5">
    <source>
        <dbReference type="Proteomes" id="UP000662904"/>
    </source>
</evidence>
<keyword evidence="3" id="KW-0131">Cell cycle</keyword>
<evidence type="ECO:0000256" key="1">
    <source>
        <dbReference type="ARBA" id="ARBA00008168"/>
    </source>
</evidence>
<dbReference type="EMBL" id="CP059066">
    <property type="protein sequence ID" value="QSQ09535.1"/>
    <property type="molecule type" value="Genomic_DNA"/>
</dbReference>
<dbReference type="Gene3D" id="3.30.1070.10">
    <property type="entry name" value="Cell division topological specificity factor MinE"/>
    <property type="match status" value="1"/>
</dbReference>
<dbReference type="GO" id="GO:0032955">
    <property type="term" value="P:regulation of division septum assembly"/>
    <property type="evidence" value="ECO:0007669"/>
    <property type="project" value="InterPro"/>
</dbReference>
<dbReference type="AlphaFoldDB" id="A0A8A0RM95"/>
<dbReference type="InterPro" id="IPR036707">
    <property type="entry name" value="MinE_sf"/>
</dbReference>
<gene>
    <name evidence="3 4" type="primary">minE</name>
    <name evidence="4" type="ORF">H0A61_01906</name>
</gene>
<dbReference type="InterPro" id="IPR005527">
    <property type="entry name" value="MinE"/>
</dbReference>
<organism evidence="4 5">
    <name type="scientific">Koleobacter methoxysyntrophicus</name>
    <dbReference type="NCBI Taxonomy" id="2751313"/>
    <lineage>
        <taxon>Bacteria</taxon>
        <taxon>Bacillati</taxon>
        <taxon>Bacillota</taxon>
        <taxon>Clostridia</taxon>
        <taxon>Koleobacterales</taxon>
        <taxon>Koleobacteraceae</taxon>
        <taxon>Koleobacter</taxon>
    </lineage>
</organism>
<comment type="similarity">
    <text evidence="1 3">Belongs to the MinE family.</text>
</comment>
<protein>
    <recommendedName>
        <fullName evidence="3">Cell division topological specificity factor</fullName>
    </recommendedName>
</protein>
<dbReference type="Proteomes" id="UP000662904">
    <property type="component" value="Chromosome"/>
</dbReference>
<evidence type="ECO:0000313" key="4">
    <source>
        <dbReference type="EMBL" id="QSQ09535.1"/>
    </source>
</evidence>
<evidence type="ECO:0000256" key="3">
    <source>
        <dbReference type="HAMAP-Rule" id="MF_00262"/>
    </source>
</evidence>
<sequence length="97" mass="11226">MNHLDILKIFGKEEGQSKEVAKERLRLLLVHDRANVSPRFLEMIKGELIKVFSDYMEIEEEGMEIQLTRTKIGDTENLVPALIANIPIKRMKHIAKL</sequence>
<accession>A0A8A0RM95</accession>
<evidence type="ECO:0000256" key="2">
    <source>
        <dbReference type="ARBA" id="ARBA00025265"/>
    </source>
</evidence>
<comment type="function">
    <text evidence="2 3">Prevents the cell division inhibition by proteins MinC and MinD at internal division sites while permitting inhibition at polar sites. This ensures cell division at the proper site by restricting the formation of a division septum at the midpoint of the long axis of the cell.</text>
</comment>
<keyword evidence="3 4" id="KW-0132">Cell division</keyword>